<name>A0AAE0MDZ2_9PEZI</name>
<dbReference type="PANTHER" id="PTHR33048:SF47">
    <property type="entry name" value="INTEGRAL MEMBRANE PROTEIN-RELATED"/>
    <property type="match status" value="1"/>
</dbReference>
<sequence>MSTPARPVLVTNPAESYQVNIIACAAITWAIGATFVGLRFYTRGYLLNNVLGAEDWFILVALGFSGATSAGLIEQAIYGLGKHFLDIDLTVMLPMGRAGWYTILWYMMALLFTKVSILLLYIRILSYQHARYAVYAIMAIVILTNGLWTFVTVMTACMPLQAFWDFTTPNAWCRPVSYWYANTGLHIATDILLYVLPLPVIINLQIKARQKIFLYSIFALGFFVCSISVVRLWDLVAENDRTDFTFDNVSIAYLTCIEVNAAIACACCMTLKPLLLKLFPRLWGSRSSKPARDLEALAAAGRRPPTIGSEPTRPVQKKCAGSWAVAQRRTGSDSNMQLLEDGDLFTFVDEKDRLDHGPESPISIAAVDAKMMPTEPRAAHTENRSSRVESRDGSLDSGITDEKSSSIYRRG</sequence>
<evidence type="ECO:0000259" key="8">
    <source>
        <dbReference type="Pfam" id="PF20684"/>
    </source>
</evidence>
<dbReference type="GO" id="GO:0016020">
    <property type="term" value="C:membrane"/>
    <property type="evidence" value="ECO:0007669"/>
    <property type="project" value="UniProtKB-SubCell"/>
</dbReference>
<feature type="transmembrane region" description="Helical" evidence="7">
    <location>
        <begin position="134"/>
        <end position="164"/>
    </location>
</feature>
<dbReference type="Pfam" id="PF20684">
    <property type="entry name" value="Fung_rhodopsin"/>
    <property type="match status" value="1"/>
</dbReference>
<comment type="subcellular location">
    <subcellularLocation>
        <location evidence="1">Membrane</location>
        <topology evidence="1">Multi-pass membrane protein</topology>
    </subcellularLocation>
</comment>
<feature type="transmembrane region" description="Helical" evidence="7">
    <location>
        <begin position="56"/>
        <end position="78"/>
    </location>
</feature>
<reference evidence="9" key="1">
    <citation type="journal article" date="2023" name="Mol. Phylogenet. Evol.">
        <title>Genome-scale phylogeny and comparative genomics of the fungal order Sordariales.</title>
        <authorList>
            <person name="Hensen N."/>
            <person name="Bonometti L."/>
            <person name="Westerberg I."/>
            <person name="Brannstrom I.O."/>
            <person name="Guillou S."/>
            <person name="Cros-Aarteil S."/>
            <person name="Calhoun S."/>
            <person name="Haridas S."/>
            <person name="Kuo A."/>
            <person name="Mondo S."/>
            <person name="Pangilinan J."/>
            <person name="Riley R."/>
            <person name="LaButti K."/>
            <person name="Andreopoulos B."/>
            <person name="Lipzen A."/>
            <person name="Chen C."/>
            <person name="Yan M."/>
            <person name="Daum C."/>
            <person name="Ng V."/>
            <person name="Clum A."/>
            <person name="Steindorff A."/>
            <person name="Ohm R.A."/>
            <person name="Martin F."/>
            <person name="Silar P."/>
            <person name="Natvig D.O."/>
            <person name="Lalanne C."/>
            <person name="Gautier V."/>
            <person name="Ament-Velasquez S.L."/>
            <person name="Kruys A."/>
            <person name="Hutchinson M.I."/>
            <person name="Powell A.J."/>
            <person name="Barry K."/>
            <person name="Miller A.N."/>
            <person name="Grigoriev I.V."/>
            <person name="Debuchy R."/>
            <person name="Gladieux P."/>
            <person name="Hiltunen Thoren M."/>
            <person name="Johannesson H."/>
        </authorList>
    </citation>
    <scope>NUCLEOTIDE SEQUENCE</scope>
    <source>
        <strain evidence="9">SMH4131-1</strain>
    </source>
</reference>
<evidence type="ECO:0000313" key="9">
    <source>
        <dbReference type="EMBL" id="KAK3328233.1"/>
    </source>
</evidence>
<keyword evidence="4 7" id="KW-0472">Membrane</keyword>
<protein>
    <recommendedName>
        <fullName evidence="8">Rhodopsin domain-containing protein</fullName>
    </recommendedName>
</protein>
<proteinExistence type="inferred from homology"/>
<keyword evidence="2 7" id="KW-0812">Transmembrane</keyword>
<feature type="transmembrane region" description="Helical" evidence="7">
    <location>
        <begin position="250"/>
        <end position="271"/>
    </location>
</feature>
<dbReference type="AlphaFoldDB" id="A0AAE0MDZ2"/>
<accession>A0AAE0MDZ2</accession>
<dbReference type="EMBL" id="JAUEPO010000003">
    <property type="protein sequence ID" value="KAK3328233.1"/>
    <property type="molecule type" value="Genomic_DNA"/>
</dbReference>
<feature type="transmembrane region" description="Helical" evidence="7">
    <location>
        <begin position="212"/>
        <end position="230"/>
    </location>
</feature>
<gene>
    <name evidence="9" type="ORF">B0T19DRAFT_185436</name>
</gene>
<evidence type="ECO:0000256" key="1">
    <source>
        <dbReference type="ARBA" id="ARBA00004141"/>
    </source>
</evidence>
<feature type="transmembrane region" description="Helical" evidence="7">
    <location>
        <begin position="20"/>
        <end position="41"/>
    </location>
</feature>
<evidence type="ECO:0000256" key="4">
    <source>
        <dbReference type="ARBA" id="ARBA00023136"/>
    </source>
</evidence>
<comment type="similarity">
    <text evidence="5">Belongs to the SAT4 family.</text>
</comment>
<comment type="caution">
    <text evidence="9">The sequence shown here is derived from an EMBL/GenBank/DDBJ whole genome shotgun (WGS) entry which is preliminary data.</text>
</comment>
<dbReference type="PANTHER" id="PTHR33048">
    <property type="entry name" value="PTH11-LIKE INTEGRAL MEMBRANE PROTEIN (AFU_ORTHOLOGUE AFUA_5G11245)"/>
    <property type="match status" value="1"/>
</dbReference>
<keyword evidence="10" id="KW-1185">Reference proteome</keyword>
<feature type="domain" description="Rhodopsin" evidence="8">
    <location>
        <begin position="38"/>
        <end position="275"/>
    </location>
</feature>
<dbReference type="InterPro" id="IPR052337">
    <property type="entry name" value="SAT4-like"/>
</dbReference>
<feature type="transmembrane region" description="Helical" evidence="7">
    <location>
        <begin position="98"/>
        <end position="122"/>
    </location>
</feature>
<dbReference type="Proteomes" id="UP001286456">
    <property type="component" value="Unassembled WGS sequence"/>
</dbReference>
<evidence type="ECO:0000256" key="5">
    <source>
        <dbReference type="ARBA" id="ARBA00038359"/>
    </source>
</evidence>
<evidence type="ECO:0000256" key="7">
    <source>
        <dbReference type="SAM" id="Phobius"/>
    </source>
</evidence>
<reference evidence="9" key="2">
    <citation type="submission" date="2023-06" db="EMBL/GenBank/DDBJ databases">
        <authorList>
            <consortium name="Lawrence Berkeley National Laboratory"/>
            <person name="Haridas S."/>
            <person name="Hensen N."/>
            <person name="Bonometti L."/>
            <person name="Westerberg I."/>
            <person name="Brannstrom I.O."/>
            <person name="Guillou S."/>
            <person name="Cros-Aarteil S."/>
            <person name="Calhoun S."/>
            <person name="Kuo A."/>
            <person name="Mondo S."/>
            <person name="Pangilinan J."/>
            <person name="Riley R."/>
            <person name="Labutti K."/>
            <person name="Andreopoulos B."/>
            <person name="Lipzen A."/>
            <person name="Chen C."/>
            <person name="Yanf M."/>
            <person name="Daum C."/>
            <person name="Ng V."/>
            <person name="Clum A."/>
            <person name="Steindorff A."/>
            <person name="Ohm R."/>
            <person name="Martin F."/>
            <person name="Silar P."/>
            <person name="Natvig D."/>
            <person name="Lalanne C."/>
            <person name="Gautier V."/>
            <person name="Ament-Velasquez S.L."/>
            <person name="Kruys A."/>
            <person name="Hutchinson M.I."/>
            <person name="Powell A.J."/>
            <person name="Barry K."/>
            <person name="Miller A.N."/>
            <person name="Grigoriev I.V."/>
            <person name="Debuchy R."/>
            <person name="Gladieux P."/>
            <person name="Thoren M.H."/>
            <person name="Johannesson H."/>
        </authorList>
    </citation>
    <scope>NUCLEOTIDE SEQUENCE</scope>
    <source>
        <strain evidence="9">SMH4131-1</strain>
    </source>
</reference>
<feature type="region of interest" description="Disordered" evidence="6">
    <location>
        <begin position="368"/>
        <end position="411"/>
    </location>
</feature>
<feature type="compositionally biased region" description="Basic and acidic residues" evidence="6">
    <location>
        <begin position="377"/>
        <end position="404"/>
    </location>
</feature>
<evidence type="ECO:0000256" key="6">
    <source>
        <dbReference type="SAM" id="MobiDB-lite"/>
    </source>
</evidence>
<evidence type="ECO:0000313" key="10">
    <source>
        <dbReference type="Proteomes" id="UP001286456"/>
    </source>
</evidence>
<keyword evidence="3 7" id="KW-1133">Transmembrane helix</keyword>
<feature type="transmembrane region" description="Helical" evidence="7">
    <location>
        <begin position="184"/>
        <end position="205"/>
    </location>
</feature>
<dbReference type="InterPro" id="IPR049326">
    <property type="entry name" value="Rhodopsin_dom_fungi"/>
</dbReference>
<evidence type="ECO:0000256" key="2">
    <source>
        <dbReference type="ARBA" id="ARBA00022692"/>
    </source>
</evidence>
<evidence type="ECO:0000256" key="3">
    <source>
        <dbReference type="ARBA" id="ARBA00022989"/>
    </source>
</evidence>
<organism evidence="9 10">
    <name type="scientific">Cercophora scortea</name>
    <dbReference type="NCBI Taxonomy" id="314031"/>
    <lineage>
        <taxon>Eukaryota</taxon>
        <taxon>Fungi</taxon>
        <taxon>Dikarya</taxon>
        <taxon>Ascomycota</taxon>
        <taxon>Pezizomycotina</taxon>
        <taxon>Sordariomycetes</taxon>
        <taxon>Sordariomycetidae</taxon>
        <taxon>Sordariales</taxon>
        <taxon>Lasiosphaeriaceae</taxon>
        <taxon>Cercophora</taxon>
    </lineage>
</organism>